<evidence type="ECO:0000313" key="6">
    <source>
        <dbReference type="Proteomes" id="UP000601223"/>
    </source>
</evidence>
<keyword evidence="6" id="KW-1185">Reference proteome</keyword>
<dbReference type="Pfam" id="PF14525">
    <property type="entry name" value="AraC_binding_2"/>
    <property type="match status" value="1"/>
</dbReference>
<reference evidence="5 6" key="1">
    <citation type="submission" date="2021-01" db="EMBL/GenBank/DDBJ databases">
        <title>Whole genome shotgun sequence of Catellatospora bangladeshensis NBRC 107357.</title>
        <authorList>
            <person name="Komaki H."/>
            <person name="Tamura T."/>
        </authorList>
    </citation>
    <scope>NUCLEOTIDE SEQUENCE [LARGE SCALE GENOMIC DNA]</scope>
    <source>
        <strain evidence="5 6">NBRC 107357</strain>
    </source>
</reference>
<dbReference type="GO" id="GO:0043565">
    <property type="term" value="F:sequence-specific DNA binding"/>
    <property type="evidence" value="ECO:0007669"/>
    <property type="project" value="InterPro"/>
</dbReference>
<accession>A0A8J3JIN8</accession>
<keyword evidence="1" id="KW-0805">Transcription regulation</keyword>
<name>A0A8J3JIN8_9ACTN</name>
<dbReference type="InterPro" id="IPR009057">
    <property type="entry name" value="Homeodomain-like_sf"/>
</dbReference>
<comment type="caution">
    <text evidence="5">The sequence shown here is derived from an EMBL/GenBank/DDBJ whole genome shotgun (WGS) entry which is preliminary data.</text>
</comment>
<keyword evidence="2" id="KW-0238">DNA-binding</keyword>
<protein>
    <recommendedName>
        <fullName evidence="4">HTH araC/xylS-type domain-containing protein</fullName>
    </recommendedName>
</protein>
<keyword evidence="3" id="KW-0804">Transcription</keyword>
<dbReference type="InterPro" id="IPR050204">
    <property type="entry name" value="AraC_XylS_family_regulators"/>
</dbReference>
<dbReference type="PROSITE" id="PS01124">
    <property type="entry name" value="HTH_ARAC_FAMILY_2"/>
    <property type="match status" value="1"/>
</dbReference>
<evidence type="ECO:0000256" key="2">
    <source>
        <dbReference type="ARBA" id="ARBA00023125"/>
    </source>
</evidence>
<dbReference type="RefSeq" id="WP_203755308.1">
    <property type="nucleotide sequence ID" value="NZ_BONF01000047.1"/>
</dbReference>
<dbReference type="Proteomes" id="UP000601223">
    <property type="component" value="Unassembled WGS sequence"/>
</dbReference>
<dbReference type="Pfam" id="PF12833">
    <property type="entry name" value="HTH_18"/>
    <property type="match status" value="1"/>
</dbReference>
<dbReference type="SMART" id="SM00342">
    <property type="entry name" value="HTH_ARAC"/>
    <property type="match status" value="1"/>
</dbReference>
<dbReference type="AlphaFoldDB" id="A0A8J3JIN8"/>
<dbReference type="PANTHER" id="PTHR46796">
    <property type="entry name" value="HTH-TYPE TRANSCRIPTIONAL ACTIVATOR RHAS-RELATED"/>
    <property type="match status" value="1"/>
</dbReference>
<dbReference type="SUPFAM" id="SSF46689">
    <property type="entry name" value="Homeodomain-like"/>
    <property type="match status" value="2"/>
</dbReference>
<evidence type="ECO:0000313" key="5">
    <source>
        <dbReference type="EMBL" id="GIF85431.1"/>
    </source>
</evidence>
<evidence type="ECO:0000256" key="1">
    <source>
        <dbReference type="ARBA" id="ARBA00023015"/>
    </source>
</evidence>
<dbReference type="GO" id="GO:0003700">
    <property type="term" value="F:DNA-binding transcription factor activity"/>
    <property type="evidence" value="ECO:0007669"/>
    <property type="project" value="InterPro"/>
</dbReference>
<dbReference type="Gene3D" id="1.10.10.60">
    <property type="entry name" value="Homeodomain-like"/>
    <property type="match status" value="1"/>
</dbReference>
<gene>
    <name evidence="5" type="ORF">Cba03nite_67800</name>
</gene>
<dbReference type="InterPro" id="IPR035418">
    <property type="entry name" value="AraC-bd_2"/>
</dbReference>
<dbReference type="PANTHER" id="PTHR46796:SF12">
    <property type="entry name" value="HTH-TYPE DNA-BINDING TRANSCRIPTIONAL ACTIVATOR EUTR"/>
    <property type="match status" value="1"/>
</dbReference>
<evidence type="ECO:0000256" key="3">
    <source>
        <dbReference type="ARBA" id="ARBA00023163"/>
    </source>
</evidence>
<dbReference type="InterPro" id="IPR018060">
    <property type="entry name" value="HTH_AraC"/>
</dbReference>
<organism evidence="5 6">
    <name type="scientific">Catellatospora bangladeshensis</name>
    <dbReference type="NCBI Taxonomy" id="310355"/>
    <lineage>
        <taxon>Bacteria</taxon>
        <taxon>Bacillati</taxon>
        <taxon>Actinomycetota</taxon>
        <taxon>Actinomycetes</taxon>
        <taxon>Micromonosporales</taxon>
        <taxon>Micromonosporaceae</taxon>
        <taxon>Catellatospora</taxon>
    </lineage>
</organism>
<dbReference type="EMBL" id="BONF01000047">
    <property type="protein sequence ID" value="GIF85431.1"/>
    <property type="molecule type" value="Genomic_DNA"/>
</dbReference>
<evidence type="ECO:0000259" key="4">
    <source>
        <dbReference type="PROSITE" id="PS01124"/>
    </source>
</evidence>
<proteinExistence type="predicted"/>
<feature type="domain" description="HTH araC/xylS-type" evidence="4">
    <location>
        <begin position="223"/>
        <end position="325"/>
    </location>
</feature>
<sequence>MTDGGSPRVRALEYTTRDLEVAHQVLRDTYVDHRHRLFGPSGEFVYRQHTVGAGELAMDSVRHTAAVENTVDPLTYLMFGVPLSPSITIRAGRAELRPGRGEAFLYPTGVPFTVRWSELDVRLLRLPIERVARVAARSTGIAVADFRFDGLSPVSPHAARHWRDTMAYLYHVLSAPDSALANPLVYSAAVDLAASVAVATFPNTATSVGHLAEPGRVAPAALRRAVAFIDAHAHEPVTVEDIAEAAGISSRGLQAAFSRHADTTPMSYLRRVRLERAHRDLLAADPARGDTVADVARRWGFASLSRFAAVYREEYGRSPRHTLRT</sequence>